<name>A0A1G8XXE5_9EURY</name>
<sequence length="183" mass="20271">MASLSKTPKGGICRGSYPRCTPVRVHSADHGVPEPVRGREFPVIVQLRTEGLDDRTPHGCGPPHPHPVSLRPKDREKRHSHRPLPRKFQQLRQEQRIGTDRGRRRGPHAHPFAGAERAGTPGASGNIIEVPFILSFNAAEENLLTIFSLEFHGRNDWWVMGWRTHTLSGGATSSGARLTAPIL</sequence>
<reference evidence="2 3" key="1">
    <citation type="submission" date="2016-10" db="EMBL/GenBank/DDBJ databases">
        <authorList>
            <person name="Varghese N."/>
            <person name="Submissions S."/>
        </authorList>
    </citation>
    <scope>NUCLEOTIDE SEQUENCE [LARGE SCALE GENOMIC DNA]</scope>
    <source>
        <strain evidence="2 3">DSM 2373</strain>
    </source>
</reference>
<feature type="region of interest" description="Disordered" evidence="1">
    <location>
        <begin position="52"/>
        <end position="121"/>
    </location>
</feature>
<organism evidence="2 3">
    <name type="scientific">Methanoculleus thermophilus</name>
    <dbReference type="NCBI Taxonomy" id="2200"/>
    <lineage>
        <taxon>Archaea</taxon>
        <taxon>Methanobacteriati</taxon>
        <taxon>Methanobacteriota</taxon>
        <taxon>Stenosarchaea group</taxon>
        <taxon>Methanomicrobia</taxon>
        <taxon>Methanomicrobiales</taxon>
        <taxon>Methanomicrobiaceae</taxon>
        <taxon>Methanoculleus</taxon>
    </lineage>
</organism>
<dbReference type="AlphaFoldDB" id="A0A1G8XXE5"/>
<evidence type="ECO:0000313" key="3">
    <source>
        <dbReference type="Proteomes" id="UP000326500"/>
    </source>
</evidence>
<dbReference type="Proteomes" id="UP000326500">
    <property type="component" value="Unassembled WGS sequence"/>
</dbReference>
<evidence type="ECO:0000256" key="1">
    <source>
        <dbReference type="SAM" id="MobiDB-lite"/>
    </source>
</evidence>
<feature type="compositionally biased region" description="Basic and acidic residues" evidence="1">
    <location>
        <begin position="26"/>
        <end position="39"/>
    </location>
</feature>
<feature type="region of interest" description="Disordered" evidence="1">
    <location>
        <begin position="1"/>
        <end position="39"/>
    </location>
</feature>
<accession>A0A1G8XXE5</accession>
<evidence type="ECO:0000313" key="2">
    <source>
        <dbReference type="EMBL" id="SDJ95228.1"/>
    </source>
</evidence>
<proteinExistence type="predicted"/>
<protein>
    <submittedName>
        <fullName evidence="2">Uncharacterized protein</fullName>
    </submittedName>
</protein>
<dbReference type="EMBL" id="FNFT01000002">
    <property type="protein sequence ID" value="SDJ95228.1"/>
    <property type="molecule type" value="Genomic_DNA"/>
</dbReference>
<gene>
    <name evidence="2" type="ORF">SAMN04488571_102102</name>
</gene>
<keyword evidence="3" id="KW-1185">Reference proteome</keyword>